<keyword evidence="4" id="KW-0547">Nucleotide-binding</keyword>
<dbReference type="GO" id="GO:0005524">
    <property type="term" value="F:ATP binding"/>
    <property type="evidence" value="ECO:0007669"/>
    <property type="project" value="UniProtKB-KW"/>
</dbReference>
<dbReference type="Gene3D" id="3.40.50.300">
    <property type="entry name" value="P-loop containing nucleotide triphosphate hydrolases"/>
    <property type="match status" value="2"/>
</dbReference>
<dbReference type="GO" id="GO:0140359">
    <property type="term" value="F:ABC-type transporter activity"/>
    <property type="evidence" value="ECO:0007669"/>
    <property type="project" value="InterPro"/>
</dbReference>
<feature type="transmembrane region" description="Helical" evidence="8">
    <location>
        <begin position="727"/>
        <end position="750"/>
    </location>
</feature>
<keyword evidence="12" id="KW-1185">Reference proteome</keyword>
<dbReference type="CDD" id="cd03230">
    <property type="entry name" value="ABC_DR_subfamily_A"/>
    <property type="match status" value="1"/>
</dbReference>
<keyword evidence="6 8" id="KW-1133">Transmembrane helix</keyword>
<evidence type="ECO:0000256" key="1">
    <source>
        <dbReference type="ARBA" id="ARBA00004141"/>
    </source>
</evidence>
<evidence type="ECO:0000256" key="8">
    <source>
        <dbReference type="SAM" id="Phobius"/>
    </source>
</evidence>
<keyword evidence="3 8" id="KW-0812">Transmembrane</keyword>
<dbReference type="AlphaFoldDB" id="A0A2S2DSN4"/>
<dbReference type="PANTHER" id="PTHR43038:SF4">
    <property type="entry name" value="RIBOSOME-ASSOCIATED ATPASE"/>
    <property type="match status" value="1"/>
</dbReference>
<dbReference type="PROSITE" id="PS51012">
    <property type="entry name" value="ABC_TM2"/>
    <property type="match status" value="1"/>
</dbReference>
<feature type="domain" description="ABC transmembrane type-2" evidence="10">
    <location>
        <begin position="679"/>
        <end position="920"/>
    </location>
</feature>
<organism evidence="11 12">
    <name type="scientific">Massilia oculi</name>
    <dbReference type="NCBI Taxonomy" id="945844"/>
    <lineage>
        <taxon>Bacteria</taxon>
        <taxon>Pseudomonadati</taxon>
        <taxon>Pseudomonadota</taxon>
        <taxon>Betaproteobacteria</taxon>
        <taxon>Burkholderiales</taxon>
        <taxon>Oxalobacteraceae</taxon>
        <taxon>Telluria group</taxon>
        <taxon>Massilia</taxon>
    </lineage>
</organism>
<dbReference type="Pfam" id="PF00005">
    <property type="entry name" value="ABC_tran"/>
    <property type="match status" value="2"/>
</dbReference>
<evidence type="ECO:0000256" key="5">
    <source>
        <dbReference type="ARBA" id="ARBA00022840"/>
    </source>
</evidence>
<feature type="domain" description="ABC transporter" evidence="9">
    <location>
        <begin position="287"/>
        <end position="517"/>
    </location>
</feature>
<dbReference type="InterPro" id="IPR003593">
    <property type="entry name" value="AAA+_ATPase"/>
</dbReference>
<dbReference type="EMBL" id="CP029343">
    <property type="protein sequence ID" value="AWL07846.1"/>
    <property type="molecule type" value="Genomic_DNA"/>
</dbReference>
<dbReference type="Proteomes" id="UP000245820">
    <property type="component" value="Chromosome"/>
</dbReference>
<proteinExistence type="predicted"/>
<dbReference type="InterPro" id="IPR017871">
    <property type="entry name" value="ABC_transporter-like_CS"/>
</dbReference>
<comment type="subcellular location">
    <subcellularLocation>
        <location evidence="1">Membrane</location>
        <topology evidence="1">Multi-pass membrane protein</topology>
    </subcellularLocation>
</comment>
<dbReference type="Pfam" id="PF12698">
    <property type="entry name" value="ABC2_membrane_3"/>
    <property type="match status" value="1"/>
</dbReference>
<dbReference type="NCBIfam" id="NF033858">
    <property type="entry name" value="ABC2_perm_RbbA"/>
    <property type="match status" value="1"/>
</dbReference>
<feature type="transmembrane region" description="Helical" evidence="8">
    <location>
        <begin position="806"/>
        <end position="828"/>
    </location>
</feature>
<dbReference type="InterPro" id="IPR003439">
    <property type="entry name" value="ABC_transporter-like_ATP-bd"/>
</dbReference>
<reference evidence="11 12" key="1">
    <citation type="submission" date="2018-05" db="EMBL/GenBank/DDBJ databases">
        <title>Complete genome sequence of Massilia oculi sp. nov. CCUG 43427T (=DSM 26321T), the type strain of M. oculi, and comparison with genome sequences of other Massilia strains.</title>
        <authorList>
            <person name="Zhu B."/>
        </authorList>
    </citation>
    <scope>NUCLEOTIDE SEQUENCE [LARGE SCALE GENOMIC DNA]</scope>
    <source>
        <strain evidence="11 12">CCUG 43427</strain>
    </source>
</reference>
<dbReference type="InterPro" id="IPR013525">
    <property type="entry name" value="ABC2_TM"/>
</dbReference>
<name>A0A2S2DSN4_9BURK</name>
<dbReference type="PANTHER" id="PTHR43038">
    <property type="entry name" value="ATP-BINDING CASSETTE, SUB-FAMILY H, MEMBER 1"/>
    <property type="match status" value="1"/>
</dbReference>
<dbReference type="GO" id="GO:0016020">
    <property type="term" value="C:membrane"/>
    <property type="evidence" value="ECO:0007669"/>
    <property type="project" value="UniProtKB-SubCell"/>
</dbReference>
<evidence type="ECO:0000313" key="12">
    <source>
        <dbReference type="Proteomes" id="UP000245820"/>
    </source>
</evidence>
<evidence type="ECO:0000256" key="7">
    <source>
        <dbReference type="ARBA" id="ARBA00023136"/>
    </source>
</evidence>
<evidence type="ECO:0000259" key="9">
    <source>
        <dbReference type="PROSITE" id="PS50893"/>
    </source>
</evidence>
<evidence type="ECO:0000313" key="11">
    <source>
        <dbReference type="EMBL" id="AWL07846.1"/>
    </source>
</evidence>
<gene>
    <name evidence="11" type="ORF">DIR46_22910</name>
</gene>
<feature type="domain" description="ABC transporter" evidence="9">
    <location>
        <begin position="19"/>
        <end position="254"/>
    </location>
</feature>
<dbReference type="OrthoDB" id="9776369at2"/>
<dbReference type="PROSITE" id="PS00211">
    <property type="entry name" value="ABC_TRANSPORTER_1"/>
    <property type="match status" value="1"/>
</dbReference>
<feature type="transmembrane region" description="Helical" evidence="8">
    <location>
        <begin position="777"/>
        <end position="800"/>
    </location>
</feature>
<keyword evidence="2" id="KW-1003">Cell membrane</keyword>
<feature type="transmembrane region" description="Helical" evidence="8">
    <location>
        <begin position="899"/>
        <end position="917"/>
    </location>
</feature>
<evidence type="ECO:0000256" key="2">
    <source>
        <dbReference type="ARBA" id="ARBA00022475"/>
    </source>
</evidence>
<dbReference type="InterPro" id="IPR027417">
    <property type="entry name" value="P-loop_NTPase"/>
</dbReference>
<dbReference type="KEGG" id="mtim:DIR46_22910"/>
<dbReference type="GO" id="GO:0016887">
    <property type="term" value="F:ATP hydrolysis activity"/>
    <property type="evidence" value="ECO:0007669"/>
    <property type="project" value="InterPro"/>
</dbReference>
<evidence type="ECO:0000256" key="6">
    <source>
        <dbReference type="ARBA" id="ARBA00022989"/>
    </source>
</evidence>
<dbReference type="InterPro" id="IPR047817">
    <property type="entry name" value="ABC2_TM_bact-type"/>
</dbReference>
<protein>
    <submittedName>
        <fullName evidence="11">Multidrug ABC transporter ATP-binding protein</fullName>
    </submittedName>
</protein>
<accession>A0A2S2DSN4</accession>
<dbReference type="InterPro" id="IPR047651">
    <property type="entry name" value="ABC2_perm_RbbA"/>
</dbReference>
<dbReference type="SUPFAM" id="SSF52540">
    <property type="entry name" value="P-loop containing nucleoside triphosphate hydrolases"/>
    <property type="match status" value="2"/>
</dbReference>
<evidence type="ECO:0000259" key="10">
    <source>
        <dbReference type="PROSITE" id="PS51012"/>
    </source>
</evidence>
<feature type="transmembrane region" description="Helical" evidence="8">
    <location>
        <begin position="835"/>
        <end position="854"/>
    </location>
</feature>
<keyword evidence="7 8" id="KW-0472">Membrane</keyword>
<dbReference type="Gene3D" id="3.40.1710.10">
    <property type="entry name" value="abc type-2 transporter like domain"/>
    <property type="match status" value="1"/>
</dbReference>
<keyword evidence="5 11" id="KW-0067">ATP-binding</keyword>
<evidence type="ECO:0000256" key="3">
    <source>
        <dbReference type="ARBA" id="ARBA00022692"/>
    </source>
</evidence>
<dbReference type="SMART" id="SM00382">
    <property type="entry name" value="AAA"/>
    <property type="match status" value="2"/>
</dbReference>
<evidence type="ECO:0000256" key="4">
    <source>
        <dbReference type="ARBA" id="ARBA00022741"/>
    </source>
</evidence>
<sequence length="922" mass="97382">MTGSTMTGATMTGAAAPVARVSGLTMRYGRTLALDGIDLALPCAAVTGVIGPDGAGKTSLLAVLAGARRIQHGAVQVLGGDMRLASFRADACRRIAYMPQGLGPNLLPALSVRENLDFFARLFGLGAGARGPRIAALARSLGLWSFLDRPAGQLSGGMKQKLGLCCALVHDPELLILDEPTTGVDPLSRARFWELIGAIRRARPVLSVLVATAYMDEARGFDHLVALDAGRVLAQGSPAALLERSGAATLEQAFARLSPAARGAATGLPPASPPCAPAPPGQAPPAIEAEGLWRRFGAFVAVRDLNLRVARGEIFGFIGSNGCGKSTTMKMLTGLLAPSGGRARLFGQALRPADAATRRRIGYMSQGFSLYRELSVRQNLLLHARLFGLAGRDAAVRCAAMARRFGLEPVLDALPGRLPPGMRQRLALAVALVHGPELLILDEPTSGVDPAAREGFWEQMQRLSRQEGVTIFVSTHFMAEAERCDRVALMHAGRILATGTPDALRAARAAATLEEAFVGWLRDAGDDAEGVAAPPALPPAAPRGASGGAHRWRRTAACCWREALELRRDPVRAALAALGSLLLMIVIGYGIDMDVEDLRYAVLDRDQSVLSRDYALNLSGSRYFVERPALSGYDDLDRRMRSGELALALEIPPGFGRAVARGRPAEVGAWIDGANPVRAETVDAYVQGMHAQWLAGAAARRRAAEAPAHAEVETRFRYNPDLRSLPAMAPAIIALLLLNLPAMQAALAVVREKELGSIVNLYVTPLRRSEFVLGKQAPYVALAMVNAALMTLLAVAGMGVPFKGSPAAFAAAVFLFCICSTGIGLLASAFTRSQIAAIFLTMIGTMVPAIQYAGLINPVTSLEGAGRAVGEAYPASHMLTVCRGVFGKALGMRELGPEFLALLAAIPVIVGLAIALLPKQER</sequence>
<dbReference type="PROSITE" id="PS50893">
    <property type="entry name" value="ABC_TRANSPORTER_2"/>
    <property type="match status" value="2"/>
</dbReference>